<keyword evidence="1" id="KW-0285">Flavoprotein</keyword>
<dbReference type="Gene3D" id="3.50.50.60">
    <property type="entry name" value="FAD/NAD(P)-binding domain"/>
    <property type="match status" value="1"/>
</dbReference>
<feature type="compositionally biased region" description="Acidic residues" evidence="4">
    <location>
        <begin position="662"/>
        <end position="672"/>
    </location>
</feature>
<dbReference type="eggNOG" id="KOG1399">
    <property type="taxonomic scope" value="Eukaryota"/>
</dbReference>
<dbReference type="HOGENOM" id="CLU_023116_0_0_1"/>
<protein>
    <submittedName>
        <fullName evidence="7">Pyridine nucleotide-disulfide oxidoreductase</fullName>
    </submittedName>
</protein>
<feature type="region of interest" description="Disordered" evidence="4">
    <location>
        <begin position="650"/>
        <end position="672"/>
    </location>
</feature>
<evidence type="ECO:0000256" key="3">
    <source>
        <dbReference type="ARBA" id="ARBA00023002"/>
    </source>
</evidence>
<evidence type="ECO:0000313" key="7">
    <source>
        <dbReference type="EMBL" id="EFW99841.1"/>
    </source>
</evidence>
<dbReference type="OrthoDB" id="66881at2759"/>
<dbReference type="GeneID" id="25974484"/>
<dbReference type="PRINTS" id="PR00368">
    <property type="entry name" value="FADPNR"/>
</dbReference>
<dbReference type="Pfam" id="PF19834">
    <property type="entry name" value="DUF6314"/>
    <property type="match status" value="1"/>
</dbReference>
<dbReference type="AlphaFoldDB" id="F0XQQ4"/>
<dbReference type="STRING" id="655863.F0XQQ4"/>
<gene>
    <name evidence="7" type="ORF">CMQ_159</name>
</gene>
<dbReference type="InterPro" id="IPR036188">
    <property type="entry name" value="FAD/NAD-bd_sf"/>
</dbReference>
<evidence type="ECO:0000259" key="6">
    <source>
        <dbReference type="Pfam" id="PF19834"/>
    </source>
</evidence>
<dbReference type="GO" id="GO:0016491">
    <property type="term" value="F:oxidoreductase activity"/>
    <property type="evidence" value="ECO:0007669"/>
    <property type="project" value="UniProtKB-KW"/>
</dbReference>
<feature type="domain" description="DUF6314" evidence="6">
    <location>
        <begin position="617"/>
        <end position="791"/>
    </location>
</feature>
<keyword evidence="3" id="KW-0560">Oxidoreductase</keyword>
<feature type="compositionally biased region" description="Basic and acidic residues" evidence="4">
    <location>
        <begin position="650"/>
        <end position="661"/>
    </location>
</feature>
<dbReference type="InterPro" id="IPR045632">
    <property type="entry name" value="DUF6314"/>
</dbReference>
<dbReference type="InterPro" id="IPR050346">
    <property type="entry name" value="FMO-like"/>
</dbReference>
<proteinExistence type="predicted"/>
<accession>F0XQQ4</accession>
<sequence>MAKKTVCIVGAGPSGLVAAKTLLHDPRARGRFRVTVFEPQQRVGGLWPSSTADAGGLVHPQMLANQSRSTVQFSDLAWEDEAAEFPRAWQVGQYLQRYHDRYLGSREDADVRLGWRVVRTERTAGRWQVWTREEDGGDGSDAERSSTFDYLIVASGFFGAPAMPAGIRAEDATVPVVHSSEYRSLATLFGRDAAVSRASTVSAEPTASPSSPSTILVVGGQFSGVEIAGTIANHLSSAAHSPGPNSLPQAASSYSVQHLIQRPSWIFPLYTSPIPNIVNPPFLPFDLNSYNVRKRPRPLVNTQGHIPVETARMVHRLFQNILGTDQSEYGAAVAMRGDDLLDSPPYLGVSDTYLEHVRAGRISVSRGRLASLDGTTAVISSSEGGAGGQEESQSEEKFPVAVVVLATGFSPATSLSFLPDEVKTALSFDATSSREPVALAFHGCCHPDVAGLAFVGFYRSPYWGVMEMQARVATALLVSDADADAAATEMPSDGRPWYPDTSTGWPALGEALAADGSIKRTLALRNDARASQFPMGDYMYLMGVFGEALGLERQEDEDEDGDVGEDCPVIVTPAHYVVEGDDGSSREAALSRRHTATVVRGGLTQAQFVARAVFRSLLGCWRLERDLVSALPSHPSGRFVGTAEFRLRATTEDGRKRAEGEEQKDEEPSEEMDEYLYVEDGTFTATSGLSFRATRRYVWRYNPATDRLSVWFVRTDDAQRADYLFHELSFGGPTATETEPWRATAGHLCIDDYYDVRYDFAFVAVNLRDWRVRYAVRGPKKDYTIDGTYRR</sequence>
<dbReference type="Proteomes" id="UP000007796">
    <property type="component" value="Unassembled WGS sequence"/>
</dbReference>
<keyword evidence="8" id="KW-1185">Reference proteome</keyword>
<dbReference type="SUPFAM" id="SSF51905">
    <property type="entry name" value="FAD/NAD(P)-binding domain"/>
    <property type="match status" value="1"/>
</dbReference>
<evidence type="ECO:0000259" key="5">
    <source>
        <dbReference type="Pfam" id="PF07992"/>
    </source>
</evidence>
<feature type="domain" description="FAD/NAD(P)-binding" evidence="5">
    <location>
        <begin position="5"/>
        <end position="234"/>
    </location>
</feature>
<dbReference type="EMBL" id="GL629807">
    <property type="protein sequence ID" value="EFW99841.1"/>
    <property type="molecule type" value="Genomic_DNA"/>
</dbReference>
<evidence type="ECO:0000256" key="1">
    <source>
        <dbReference type="ARBA" id="ARBA00022630"/>
    </source>
</evidence>
<organism evidence="8">
    <name type="scientific">Grosmannia clavigera (strain kw1407 / UAMH 11150)</name>
    <name type="common">Blue stain fungus</name>
    <name type="synonym">Graphiocladiella clavigera</name>
    <dbReference type="NCBI Taxonomy" id="655863"/>
    <lineage>
        <taxon>Eukaryota</taxon>
        <taxon>Fungi</taxon>
        <taxon>Dikarya</taxon>
        <taxon>Ascomycota</taxon>
        <taxon>Pezizomycotina</taxon>
        <taxon>Sordariomycetes</taxon>
        <taxon>Sordariomycetidae</taxon>
        <taxon>Ophiostomatales</taxon>
        <taxon>Ophiostomataceae</taxon>
        <taxon>Leptographium</taxon>
    </lineage>
</organism>
<name>F0XQQ4_GROCL</name>
<evidence type="ECO:0000256" key="4">
    <source>
        <dbReference type="SAM" id="MobiDB-lite"/>
    </source>
</evidence>
<dbReference type="RefSeq" id="XP_014169256.1">
    <property type="nucleotide sequence ID" value="XM_014313781.1"/>
</dbReference>
<keyword evidence="2" id="KW-0274">FAD</keyword>
<dbReference type="InParanoid" id="F0XQQ4"/>
<evidence type="ECO:0000256" key="2">
    <source>
        <dbReference type="ARBA" id="ARBA00022827"/>
    </source>
</evidence>
<evidence type="ECO:0000313" key="8">
    <source>
        <dbReference type="Proteomes" id="UP000007796"/>
    </source>
</evidence>
<dbReference type="Pfam" id="PF07992">
    <property type="entry name" value="Pyr_redox_2"/>
    <property type="match status" value="1"/>
</dbReference>
<reference evidence="7 8" key="1">
    <citation type="journal article" date="2011" name="Proc. Natl. Acad. Sci. U.S.A.">
        <title>Genome and transcriptome analyses of the mountain pine beetle-fungal symbiont Grosmannia clavigera, a lodgepole pine pathogen.</title>
        <authorList>
            <person name="DiGuistini S."/>
            <person name="Wang Y."/>
            <person name="Liao N.Y."/>
            <person name="Taylor G."/>
            <person name="Tanguay P."/>
            <person name="Feau N."/>
            <person name="Henrissat B."/>
            <person name="Chan S.K."/>
            <person name="Hesse-Orce U."/>
            <person name="Alamouti S.M."/>
            <person name="Tsui C.K.M."/>
            <person name="Docking R.T."/>
            <person name="Levasseur A."/>
            <person name="Haridas S."/>
            <person name="Robertson G."/>
            <person name="Birol I."/>
            <person name="Holt R.A."/>
            <person name="Marra M.A."/>
            <person name="Hamelin R.C."/>
            <person name="Hirst M."/>
            <person name="Jones S.J.M."/>
            <person name="Bohlmann J."/>
            <person name="Breuil C."/>
        </authorList>
    </citation>
    <scope>NUCLEOTIDE SEQUENCE [LARGE SCALE GENOMIC DNA]</scope>
    <source>
        <strain evidence="8">kw1407 / UAMH 11150</strain>
    </source>
</reference>
<dbReference type="PANTHER" id="PTHR23023">
    <property type="entry name" value="DIMETHYLANILINE MONOOXYGENASE"/>
    <property type="match status" value="1"/>
</dbReference>
<dbReference type="InterPro" id="IPR023753">
    <property type="entry name" value="FAD/NAD-binding_dom"/>
</dbReference>